<protein>
    <submittedName>
        <fullName evidence="2">DUF58 domain-containing protein</fullName>
    </submittedName>
</protein>
<accession>A0A4V3JPB1</accession>
<evidence type="ECO:0000259" key="1">
    <source>
        <dbReference type="Pfam" id="PF01882"/>
    </source>
</evidence>
<evidence type="ECO:0000313" key="2">
    <source>
        <dbReference type="EMBL" id="TGL41335.1"/>
    </source>
</evidence>
<name>A0A4V3JPB1_9LEPT</name>
<evidence type="ECO:0000313" key="3">
    <source>
        <dbReference type="Proteomes" id="UP000298125"/>
    </source>
</evidence>
<dbReference type="RefSeq" id="WP_135577833.1">
    <property type="nucleotide sequence ID" value="NZ_RQGA01000007.1"/>
</dbReference>
<dbReference type="Pfam" id="PF01882">
    <property type="entry name" value="DUF58"/>
    <property type="match status" value="1"/>
</dbReference>
<feature type="domain" description="DUF58" evidence="1">
    <location>
        <begin position="42"/>
        <end position="181"/>
    </location>
</feature>
<dbReference type="InterPro" id="IPR002881">
    <property type="entry name" value="DUF58"/>
</dbReference>
<dbReference type="SUPFAM" id="SSF53300">
    <property type="entry name" value="vWA-like"/>
    <property type="match status" value="1"/>
</dbReference>
<dbReference type="PANTHER" id="PTHR33608:SF6">
    <property type="entry name" value="BLL2464 PROTEIN"/>
    <property type="match status" value="1"/>
</dbReference>
<comment type="caution">
    <text evidence="2">The sequence shown here is derived from an EMBL/GenBank/DDBJ whole genome shotgun (WGS) entry which is preliminary data.</text>
</comment>
<reference evidence="2" key="1">
    <citation type="journal article" date="2019" name="PLoS Negl. Trop. Dis.">
        <title>Revisiting the worldwide diversity of Leptospira species in the environment.</title>
        <authorList>
            <person name="Vincent A.T."/>
            <person name="Schiettekatte O."/>
            <person name="Bourhy P."/>
            <person name="Veyrier F.J."/>
            <person name="Picardeau M."/>
        </authorList>
    </citation>
    <scope>NUCLEOTIDE SEQUENCE [LARGE SCALE GENOMIC DNA]</scope>
    <source>
        <strain evidence="2">201702692</strain>
    </source>
</reference>
<gene>
    <name evidence="2" type="ORF">EHQ49_07140</name>
</gene>
<sequence length="272" mass="31999">MLSPELKRLLQVLQWETKKKFSSTRQGFLAISERGRGFDFKEVRNYQYGDDTRYIDWNVTSRTGELYTKQFYEERDASIIIFYDRSRSLSGSKQTASLQIALFLSLFHVKMGNRILLVSFSEDPNTPSGWLKTENDILSAFNTLIKQKEGNGTDYSKASQIAFKLYPKFAISYWISDFVNFSTYIEKTKIPKVWDSTGIWIEDELDNLKFPFWLRMFREISEEKVNFQSRENTYSKDLKAAKSFFGINFVQINSNTKLSNQIRPLFKTKRHD</sequence>
<dbReference type="PANTHER" id="PTHR33608">
    <property type="entry name" value="BLL2464 PROTEIN"/>
    <property type="match status" value="1"/>
</dbReference>
<dbReference type="OrthoDB" id="9776116at2"/>
<organism evidence="2 3">
    <name type="scientific">Leptospira perdikensis</name>
    <dbReference type="NCBI Taxonomy" id="2484948"/>
    <lineage>
        <taxon>Bacteria</taxon>
        <taxon>Pseudomonadati</taxon>
        <taxon>Spirochaetota</taxon>
        <taxon>Spirochaetia</taxon>
        <taxon>Leptospirales</taxon>
        <taxon>Leptospiraceae</taxon>
        <taxon>Leptospira</taxon>
    </lineage>
</organism>
<dbReference type="Proteomes" id="UP000298125">
    <property type="component" value="Unassembled WGS sequence"/>
</dbReference>
<dbReference type="InterPro" id="IPR036465">
    <property type="entry name" value="vWFA_dom_sf"/>
</dbReference>
<proteinExistence type="predicted"/>
<keyword evidence="3" id="KW-1185">Reference proteome</keyword>
<dbReference type="EMBL" id="RQGA01000007">
    <property type="protein sequence ID" value="TGL41335.1"/>
    <property type="molecule type" value="Genomic_DNA"/>
</dbReference>
<dbReference type="AlphaFoldDB" id="A0A4V3JPB1"/>